<keyword evidence="2 5" id="KW-0560">Oxidoreductase</keyword>
<keyword evidence="8" id="KW-1185">Reference proteome</keyword>
<dbReference type="OrthoDB" id="288590at2759"/>
<protein>
    <recommendedName>
        <fullName evidence="6">Fe2OG dioxygenase domain-containing protein</fullName>
    </recommendedName>
</protein>
<keyword evidence="3 5" id="KW-0408">Iron</keyword>
<dbReference type="SUPFAM" id="SSF51197">
    <property type="entry name" value="Clavaminate synthase-like"/>
    <property type="match status" value="1"/>
</dbReference>
<dbReference type="InterPro" id="IPR050231">
    <property type="entry name" value="Iron_ascorbate_oxido_reductase"/>
</dbReference>
<evidence type="ECO:0000259" key="6">
    <source>
        <dbReference type="PROSITE" id="PS51471"/>
    </source>
</evidence>
<dbReference type="FunFam" id="2.60.120.330:FF:000022">
    <property type="entry name" value="Probable 2-oxoglutarate-dependent dioxygenase AOP1.2"/>
    <property type="match status" value="1"/>
</dbReference>
<evidence type="ECO:0000256" key="2">
    <source>
        <dbReference type="ARBA" id="ARBA00023002"/>
    </source>
</evidence>
<name>A0A834Z7H1_TETSI</name>
<proteinExistence type="inferred from homology"/>
<sequence>MGSVTPLRLPTIDFSKENLKPGTIFWDSVRKDVRRALEEFGCFEAVFDEVSIELHNAFFHELEELFDLPLETKLQNTNSDLPGYGYIGQLPFQPLYEGMGIDDAPIREGTQSFTNLMWPDGNFRFCESVHSFSKRVSKLDQMVKRMVFESLGIQKYYDPLIESTNYLVRVMKYRVPKANETKLAVPRHTDKSLLSILHQNHVNGLEVQTWDGEWISVAPSASSFVVMTGEAVLAWSNGRLHCPKHRVTMSVKETRYSTGLFSFSKEIVQTPEELVDEEHPLLYKPFDHMGFLRFSGTDEGKKAESVLKAYCGV</sequence>
<dbReference type="PANTHER" id="PTHR47990">
    <property type="entry name" value="2-OXOGLUTARATE (2OG) AND FE(II)-DEPENDENT OXYGENASE SUPERFAMILY PROTEIN-RELATED"/>
    <property type="match status" value="1"/>
</dbReference>
<comment type="caution">
    <text evidence="7">The sequence shown here is derived from an EMBL/GenBank/DDBJ whole genome shotgun (WGS) entry which is preliminary data.</text>
</comment>
<dbReference type="Pfam" id="PF14226">
    <property type="entry name" value="DIOX_N"/>
    <property type="match status" value="1"/>
</dbReference>
<evidence type="ECO:0000313" key="7">
    <source>
        <dbReference type="EMBL" id="KAF8400725.1"/>
    </source>
</evidence>
<dbReference type="InterPro" id="IPR027443">
    <property type="entry name" value="IPNS-like_sf"/>
</dbReference>
<dbReference type="InterPro" id="IPR044861">
    <property type="entry name" value="IPNS-like_FE2OG_OXY"/>
</dbReference>
<dbReference type="PROSITE" id="PS51471">
    <property type="entry name" value="FE2OG_OXY"/>
    <property type="match status" value="1"/>
</dbReference>
<accession>A0A834Z7H1</accession>
<dbReference type="Pfam" id="PF03171">
    <property type="entry name" value="2OG-FeII_Oxy"/>
    <property type="match status" value="1"/>
</dbReference>
<evidence type="ECO:0000256" key="3">
    <source>
        <dbReference type="ARBA" id="ARBA00023004"/>
    </source>
</evidence>
<reference evidence="7 8" key="1">
    <citation type="submission" date="2020-04" db="EMBL/GenBank/DDBJ databases">
        <title>Plant Genome Project.</title>
        <authorList>
            <person name="Zhang R.-G."/>
        </authorList>
    </citation>
    <scope>NUCLEOTIDE SEQUENCE [LARGE SCALE GENOMIC DNA]</scope>
    <source>
        <strain evidence="7">YNK0</strain>
        <tissue evidence="7">Leaf</tissue>
    </source>
</reference>
<dbReference type="InterPro" id="IPR005123">
    <property type="entry name" value="Oxoglu/Fe-dep_dioxygenase_dom"/>
</dbReference>
<comment type="function">
    <text evidence="4">Probable 2-oxoglutarate-dependent dioxygenase that may be involved in glucosinolates biosynthesis. May play a role in the production of aliphatic glucosinolates.</text>
</comment>
<dbReference type="AlphaFoldDB" id="A0A834Z7H1"/>
<dbReference type="EMBL" id="JABCRI010000009">
    <property type="protein sequence ID" value="KAF8400725.1"/>
    <property type="molecule type" value="Genomic_DNA"/>
</dbReference>
<feature type="domain" description="Fe2OG dioxygenase" evidence="6">
    <location>
        <begin position="164"/>
        <end position="264"/>
    </location>
</feature>
<keyword evidence="1 5" id="KW-0479">Metal-binding</keyword>
<organism evidence="7 8">
    <name type="scientific">Tetracentron sinense</name>
    <name type="common">Spur-leaf</name>
    <dbReference type="NCBI Taxonomy" id="13715"/>
    <lineage>
        <taxon>Eukaryota</taxon>
        <taxon>Viridiplantae</taxon>
        <taxon>Streptophyta</taxon>
        <taxon>Embryophyta</taxon>
        <taxon>Tracheophyta</taxon>
        <taxon>Spermatophyta</taxon>
        <taxon>Magnoliopsida</taxon>
        <taxon>Trochodendrales</taxon>
        <taxon>Trochodendraceae</taxon>
        <taxon>Tetracentron</taxon>
    </lineage>
</organism>
<dbReference type="GO" id="GO:0046872">
    <property type="term" value="F:metal ion binding"/>
    <property type="evidence" value="ECO:0007669"/>
    <property type="project" value="UniProtKB-KW"/>
</dbReference>
<dbReference type="Gene3D" id="2.60.120.330">
    <property type="entry name" value="B-lactam Antibiotic, Isopenicillin N Synthase, Chain"/>
    <property type="match status" value="1"/>
</dbReference>
<gene>
    <name evidence="7" type="ORF">HHK36_014025</name>
</gene>
<evidence type="ECO:0000256" key="1">
    <source>
        <dbReference type="ARBA" id="ARBA00022723"/>
    </source>
</evidence>
<evidence type="ECO:0000256" key="5">
    <source>
        <dbReference type="RuleBase" id="RU003682"/>
    </source>
</evidence>
<comment type="similarity">
    <text evidence="5">Belongs to the iron/ascorbate-dependent oxidoreductase family.</text>
</comment>
<dbReference type="InterPro" id="IPR026992">
    <property type="entry name" value="DIOX_N"/>
</dbReference>
<evidence type="ECO:0000256" key="4">
    <source>
        <dbReference type="ARBA" id="ARBA00057022"/>
    </source>
</evidence>
<evidence type="ECO:0000313" key="8">
    <source>
        <dbReference type="Proteomes" id="UP000655225"/>
    </source>
</evidence>
<dbReference type="GO" id="GO:0016491">
    <property type="term" value="F:oxidoreductase activity"/>
    <property type="evidence" value="ECO:0007669"/>
    <property type="project" value="UniProtKB-KW"/>
</dbReference>
<dbReference type="OMA" id="KGNEPRY"/>
<dbReference type="Proteomes" id="UP000655225">
    <property type="component" value="Unassembled WGS sequence"/>
</dbReference>